<dbReference type="Pfam" id="PF00891">
    <property type="entry name" value="Methyltransf_2"/>
    <property type="match status" value="1"/>
</dbReference>
<name>A0A2P5XGM0_GOSBA</name>
<dbReference type="InterPro" id="IPR016461">
    <property type="entry name" value="COMT-like"/>
</dbReference>
<evidence type="ECO:0000313" key="7">
    <source>
        <dbReference type="Proteomes" id="UP000239757"/>
    </source>
</evidence>
<dbReference type="Pfam" id="PF08100">
    <property type="entry name" value="Dimerisation"/>
    <property type="match status" value="1"/>
</dbReference>
<evidence type="ECO:0000259" key="5">
    <source>
        <dbReference type="Pfam" id="PF08100"/>
    </source>
</evidence>
<protein>
    <recommendedName>
        <fullName evidence="8">O-methyltransferase domain-containing protein</fullName>
    </recommendedName>
</protein>
<dbReference type="GO" id="GO:0032259">
    <property type="term" value="P:methylation"/>
    <property type="evidence" value="ECO:0007669"/>
    <property type="project" value="UniProtKB-KW"/>
</dbReference>
<dbReference type="AlphaFoldDB" id="A0A2P5XGM0"/>
<sequence>MFSFADSITLKSAVELRIANIIHSHGGPITLSQIASCITDGLTSPDITTIARIMRLLIRRKIFIIHHPLDGRDFLFDLSNSSRWLLHDSEQTLTPIVLMENHPWQIAPWHYFSQCVKEGGIAFKKAYGYEIWDLASGNPYFNKLFNDGIAWLSSIRSLVDVGGRIGGLISDIVKAYPHIKGVNFDLPHGVSTTPTYNGVSYIGGDMFHAIPNGDAVIMKVLP</sequence>
<dbReference type="GO" id="GO:0046983">
    <property type="term" value="F:protein dimerization activity"/>
    <property type="evidence" value="ECO:0007669"/>
    <property type="project" value="InterPro"/>
</dbReference>
<reference evidence="6 7" key="1">
    <citation type="submission" date="2015-01" db="EMBL/GenBank/DDBJ databases">
        <title>Genome of allotetraploid Gossypium barbadense reveals genomic plasticity and fiber elongation in cotton evolution.</title>
        <authorList>
            <person name="Chen X."/>
            <person name="Liu X."/>
            <person name="Zhao B."/>
            <person name="Zheng H."/>
            <person name="Hu Y."/>
            <person name="Lu G."/>
            <person name="Yang C."/>
            <person name="Chen J."/>
            <person name="Shan C."/>
            <person name="Zhang L."/>
            <person name="Zhou Y."/>
            <person name="Wang L."/>
            <person name="Guo W."/>
            <person name="Bai Y."/>
            <person name="Ruan J."/>
            <person name="Shangguan X."/>
            <person name="Mao Y."/>
            <person name="Jiang J."/>
            <person name="Zhu Y."/>
            <person name="Lei J."/>
            <person name="Kang H."/>
            <person name="Chen S."/>
            <person name="He X."/>
            <person name="Wang R."/>
            <person name="Wang Y."/>
            <person name="Chen J."/>
            <person name="Wang L."/>
            <person name="Yu S."/>
            <person name="Wang B."/>
            <person name="Wei J."/>
            <person name="Song S."/>
            <person name="Lu X."/>
            <person name="Gao Z."/>
            <person name="Gu W."/>
            <person name="Deng X."/>
            <person name="Ma D."/>
            <person name="Wang S."/>
            <person name="Liang W."/>
            <person name="Fang L."/>
            <person name="Cai C."/>
            <person name="Zhu X."/>
            <person name="Zhou B."/>
            <person name="Zhang Y."/>
            <person name="Chen Z."/>
            <person name="Xu S."/>
            <person name="Zhu R."/>
            <person name="Wang S."/>
            <person name="Zhang T."/>
            <person name="Zhao G."/>
        </authorList>
    </citation>
    <scope>NUCLEOTIDE SEQUENCE [LARGE SCALE GENOMIC DNA]</scope>
    <source>
        <strain evidence="7">cv. Xinhai21</strain>
        <tissue evidence="6">Leaf</tissue>
    </source>
</reference>
<dbReference type="Gene3D" id="1.10.10.10">
    <property type="entry name" value="Winged helix-like DNA-binding domain superfamily/Winged helix DNA-binding domain"/>
    <property type="match status" value="1"/>
</dbReference>
<evidence type="ECO:0000259" key="4">
    <source>
        <dbReference type="Pfam" id="PF00891"/>
    </source>
</evidence>
<dbReference type="Proteomes" id="UP000239757">
    <property type="component" value="Unassembled WGS sequence"/>
</dbReference>
<dbReference type="EMBL" id="KZ664917">
    <property type="protein sequence ID" value="PPS02477.1"/>
    <property type="molecule type" value="Genomic_DNA"/>
</dbReference>
<evidence type="ECO:0000256" key="2">
    <source>
        <dbReference type="ARBA" id="ARBA00022679"/>
    </source>
</evidence>
<proteinExistence type="predicted"/>
<dbReference type="PANTHER" id="PTHR11746">
    <property type="entry name" value="O-METHYLTRANSFERASE"/>
    <property type="match status" value="1"/>
</dbReference>
<dbReference type="OrthoDB" id="1606438at2759"/>
<gene>
    <name evidence="6" type="ORF">GOBAR_AA18181</name>
</gene>
<evidence type="ECO:0000256" key="1">
    <source>
        <dbReference type="ARBA" id="ARBA00022603"/>
    </source>
</evidence>
<dbReference type="PROSITE" id="PS51683">
    <property type="entry name" value="SAM_OMT_II"/>
    <property type="match status" value="1"/>
</dbReference>
<accession>A0A2P5XGM0</accession>
<dbReference type="InterPro" id="IPR029063">
    <property type="entry name" value="SAM-dependent_MTases_sf"/>
</dbReference>
<dbReference type="SUPFAM" id="SSF46785">
    <property type="entry name" value="Winged helix' DNA-binding domain"/>
    <property type="match status" value="1"/>
</dbReference>
<feature type="domain" description="O-methyltransferase dimerisation" evidence="5">
    <location>
        <begin position="1"/>
        <end position="87"/>
    </location>
</feature>
<organism evidence="6 7">
    <name type="scientific">Gossypium barbadense</name>
    <name type="common">Sea Island cotton</name>
    <name type="synonym">Hibiscus barbadensis</name>
    <dbReference type="NCBI Taxonomy" id="3634"/>
    <lineage>
        <taxon>Eukaryota</taxon>
        <taxon>Viridiplantae</taxon>
        <taxon>Streptophyta</taxon>
        <taxon>Embryophyta</taxon>
        <taxon>Tracheophyta</taxon>
        <taxon>Spermatophyta</taxon>
        <taxon>Magnoliopsida</taxon>
        <taxon>eudicotyledons</taxon>
        <taxon>Gunneridae</taxon>
        <taxon>Pentapetalae</taxon>
        <taxon>rosids</taxon>
        <taxon>malvids</taxon>
        <taxon>Malvales</taxon>
        <taxon>Malvaceae</taxon>
        <taxon>Malvoideae</taxon>
        <taxon>Gossypium</taxon>
    </lineage>
</organism>
<dbReference type="SUPFAM" id="SSF53335">
    <property type="entry name" value="S-adenosyl-L-methionine-dependent methyltransferases"/>
    <property type="match status" value="1"/>
</dbReference>
<keyword evidence="1" id="KW-0489">Methyltransferase</keyword>
<evidence type="ECO:0000313" key="6">
    <source>
        <dbReference type="EMBL" id="PPS02477.1"/>
    </source>
</evidence>
<dbReference type="GO" id="GO:0008171">
    <property type="term" value="F:O-methyltransferase activity"/>
    <property type="evidence" value="ECO:0007669"/>
    <property type="project" value="InterPro"/>
</dbReference>
<dbReference type="InterPro" id="IPR001077">
    <property type="entry name" value="COMT_C"/>
</dbReference>
<evidence type="ECO:0000256" key="3">
    <source>
        <dbReference type="ARBA" id="ARBA00022691"/>
    </source>
</evidence>
<dbReference type="InterPro" id="IPR036390">
    <property type="entry name" value="WH_DNA-bd_sf"/>
</dbReference>
<keyword evidence="2" id="KW-0808">Transferase</keyword>
<dbReference type="InterPro" id="IPR012967">
    <property type="entry name" value="COMT_dimerisation"/>
</dbReference>
<keyword evidence="3" id="KW-0949">S-adenosyl-L-methionine</keyword>
<feature type="domain" description="O-methyltransferase C-terminal" evidence="4">
    <location>
        <begin position="109"/>
        <end position="219"/>
    </location>
</feature>
<dbReference type="Gene3D" id="3.40.50.150">
    <property type="entry name" value="Vaccinia Virus protein VP39"/>
    <property type="match status" value="1"/>
</dbReference>
<evidence type="ECO:0008006" key="8">
    <source>
        <dbReference type="Google" id="ProtNLM"/>
    </source>
</evidence>
<dbReference type="InterPro" id="IPR036388">
    <property type="entry name" value="WH-like_DNA-bd_sf"/>
</dbReference>